<dbReference type="AlphaFoldDB" id="X0THI9"/>
<organism evidence="1">
    <name type="scientific">marine sediment metagenome</name>
    <dbReference type="NCBI Taxonomy" id="412755"/>
    <lineage>
        <taxon>unclassified sequences</taxon>
        <taxon>metagenomes</taxon>
        <taxon>ecological metagenomes</taxon>
    </lineage>
</organism>
<proteinExistence type="predicted"/>
<feature type="non-terminal residue" evidence="1">
    <location>
        <position position="120"/>
    </location>
</feature>
<gene>
    <name evidence="1" type="ORF">S01H1_25849</name>
</gene>
<sequence length="120" mass="12756">MHLSVLSALTIVTLFGVTLIEANSSRALARTTAPCDDEALFTLVLSRPGDAVANIEFARQAEACGDLRHAFAALERAVVSNPGDTEAQAEFDRLRNKLRPDVTTVTVVAGGSYSSNPLQL</sequence>
<comment type="caution">
    <text evidence="1">The sequence shown here is derived from an EMBL/GenBank/DDBJ whole genome shotgun (WGS) entry which is preliminary data.</text>
</comment>
<dbReference type="EMBL" id="BARS01015638">
    <property type="protein sequence ID" value="GAF92714.1"/>
    <property type="molecule type" value="Genomic_DNA"/>
</dbReference>
<protein>
    <submittedName>
        <fullName evidence="1">Uncharacterized protein</fullName>
    </submittedName>
</protein>
<name>X0THI9_9ZZZZ</name>
<reference evidence="1" key="1">
    <citation type="journal article" date="2014" name="Front. Microbiol.">
        <title>High frequency of phylogenetically diverse reductive dehalogenase-homologous genes in deep subseafloor sedimentary metagenomes.</title>
        <authorList>
            <person name="Kawai M."/>
            <person name="Futagami T."/>
            <person name="Toyoda A."/>
            <person name="Takaki Y."/>
            <person name="Nishi S."/>
            <person name="Hori S."/>
            <person name="Arai W."/>
            <person name="Tsubouchi T."/>
            <person name="Morono Y."/>
            <person name="Uchiyama I."/>
            <person name="Ito T."/>
            <person name="Fujiyama A."/>
            <person name="Inagaki F."/>
            <person name="Takami H."/>
        </authorList>
    </citation>
    <scope>NUCLEOTIDE SEQUENCE</scope>
    <source>
        <strain evidence="1">Expedition CK06-06</strain>
    </source>
</reference>
<evidence type="ECO:0000313" key="1">
    <source>
        <dbReference type="EMBL" id="GAF92714.1"/>
    </source>
</evidence>
<accession>X0THI9</accession>